<evidence type="ECO:0000256" key="4">
    <source>
        <dbReference type="ARBA" id="ARBA00023136"/>
    </source>
</evidence>
<organism evidence="9 10">
    <name type="scientific">Thelonectria olida</name>
    <dbReference type="NCBI Taxonomy" id="1576542"/>
    <lineage>
        <taxon>Eukaryota</taxon>
        <taxon>Fungi</taxon>
        <taxon>Dikarya</taxon>
        <taxon>Ascomycota</taxon>
        <taxon>Pezizomycotina</taxon>
        <taxon>Sordariomycetes</taxon>
        <taxon>Hypocreomycetidae</taxon>
        <taxon>Hypocreales</taxon>
        <taxon>Nectriaceae</taxon>
        <taxon>Thelonectria</taxon>
    </lineage>
</organism>
<sequence length="390" mass="44235">MRNAPPEVMATWPKPNYDDPDRRGNALIITELSIALVAILTLVARLYVRFRIVRTSGADDWVMLVAMIFGLGVTICVILADRLYGWNIHIWDLTFSQALNGRKVSLAAQTLFLFSSALAKISILLTYLRIASRDSWFRRVTVAAIVLVAIQIVAFLAVLWLQCRPMRYYWTSDTLKHCIEEGPIVLSQAIVMVVIDLIVCVLPIPTLLKLQLPRSERLLLVALFSLGIVVVVAAGMRAYWTHHVTSETYDVTWQGFYLWIWTAVEANLGVICGNIPALRALYKRMFPSKSRGYYTTESTRARAASNARQSKVGWTDSLHANKGIKINDDHIHVENDHIIRIEDTRSDEEDGIYEMRKYKSHESHPSSLEMGTYNGKEQRLPDHSRGPLSH</sequence>
<evidence type="ECO:0000256" key="3">
    <source>
        <dbReference type="ARBA" id="ARBA00022989"/>
    </source>
</evidence>
<feature type="transmembrane region" description="Helical" evidence="7">
    <location>
        <begin position="182"/>
        <end position="206"/>
    </location>
</feature>
<feature type="transmembrane region" description="Helical" evidence="7">
    <location>
        <begin position="140"/>
        <end position="162"/>
    </location>
</feature>
<feature type="domain" description="Rhodopsin" evidence="8">
    <location>
        <begin position="44"/>
        <end position="284"/>
    </location>
</feature>
<keyword evidence="2 7" id="KW-0812">Transmembrane</keyword>
<proteinExistence type="inferred from homology"/>
<feature type="transmembrane region" description="Helical" evidence="7">
    <location>
        <begin position="104"/>
        <end position="128"/>
    </location>
</feature>
<keyword evidence="4 7" id="KW-0472">Membrane</keyword>
<feature type="transmembrane region" description="Helical" evidence="7">
    <location>
        <begin position="60"/>
        <end position="84"/>
    </location>
</feature>
<dbReference type="InterPro" id="IPR052337">
    <property type="entry name" value="SAT4-like"/>
</dbReference>
<dbReference type="PANTHER" id="PTHR33048">
    <property type="entry name" value="PTH11-LIKE INTEGRAL MEMBRANE PROTEIN (AFU_ORTHOLOGUE AFUA_5G11245)"/>
    <property type="match status" value="1"/>
</dbReference>
<evidence type="ECO:0000259" key="8">
    <source>
        <dbReference type="Pfam" id="PF20684"/>
    </source>
</evidence>
<accession>A0A9P8W6B3</accession>
<evidence type="ECO:0000256" key="7">
    <source>
        <dbReference type="SAM" id="Phobius"/>
    </source>
</evidence>
<name>A0A9P8W6B3_9HYPO</name>
<dbReference type="Pfam" id="PF20684">
    <property type="entry name" value="Fung_rhodopsin"/>
    <property type="match status" value="1"/>
</dbReference>
<feature type="region of interest" description="Disordered" evidence="6">
    <location>
        <begin position="356"/>
        <end position="390"/>
    </location>
</feature>
<evidence type="ECO:0000256" key="1">
    <source>
        <dbReference type="ARBA" id="ARBA00004141"/>
    </source>
</evidence>
<evidence type="ECO:0000313" key="10">
    <source>
        <dbReference type="Proteomes" id="UP000777438"/>
    </source>
</evidence>
<evidence type="ECO:0000313" key="9">
    <source>
        <dbReference type="EMBL" id="KAH6889167.1"/>
    </source>
</evidence>
<evidence type="ECO:0000256" key="5">
    <source>
        <dbReference type="ARBA" id="ARBA00038359"/>
    </source>
</evidence>
<keyword evidence="3 7" id="KW-1133">Transmembrane helix</keyword>
<dbReference type="PANTHER" id="PTHR33048:SF129">
    <property type="entry name" value="INTEGRAL MEMBRANE PROTEIN-RELATED"/>
    <property type="match status" value="1"/>
</dbReference>
<comment type="subcellular location">
    <subcellularLocation>
        <location evidence="1">Membrane</location>
        <topology evidence="1">Multi-pass membrane protein</topology>
    </subcellularLocation>
</comment>
<comment type="similarity">
    <text evidence="5">Belongs to the SAT4 family.</text>
</comment>
<feature type="transmembrane region" description="Helical" evidence="7">
    <location>
        <begin position="26"/>
        <end position="48"/>
    </location>
</feature>
<dbReference type="OrthoDB" id="3934549at2759"/>
<evidence type="ECO:0000256" key="2">
    <source>
        <dbReference type="ARBA" id="ARBA00022692"/>
    </source>
</evidence>
<reference evidence="9 10" key="1">
    <citation type="journal article" date="2021" name="Nat. Commun.">
        <title>Genetic determinants of endophytism in the Arabidopsis root mycobiome.</title>
        <authorList>
            <person name="Mesny F."/>
            <person name="Miyauchi S."/>
            <person name="Thiergart T."/>
            <person name="Pickel B."/>
            <person name="Atanasova L."/>
            <person name="Karlsson M."/>
            <person name="Huettel B."/>
            <person name="Barry K.W."/>
            <person name="Haridas S."/>
            <person name="Chen C."/>
            <person name="Bauer D."/>
            <person name="Andreopoulos W."/>
            <person name="Pangilinan J."/>
            <person name="LaButti K."/>
            <person name="Riley R."/>
            <person name="Lipzen A."/>
            <person name="Clum A."/>
            <person name="Drula E."/>
            <person name="Henrissat B."/>
            <person name="Kohler A."/>
            <person name="Grigoriev I.V."/>
            <person name="Martin F.M."/>
            <person name="Hacquard S."/>
        </authorList>
    </citation>
    <scope>NUCLEOTIDE SEQUENCE [LARGE SCALE GENOMIC DNA]</scope>
    <source>
        <strain evidence="9 10">MPI-CAGE-CH-0241</strain>
    </source>
</reference>
<dbReference type="InterPro" id="IPR049326">
    <property type="entry name" value="Rhodopsin_dom_fungi"/>
</dbReference>
<feature type="transmembrane region" description="Helical" evidence="7">
    <location>
        <begin position="256"/>
        <end position="282"/>
    </location>
</feature>
<evidence type="ECO:0000256" key="6">
    <source>
        <dbReference type="SAM" id="MobiDB-lite"/>
    </source>
</evidence>
<feature type="compositionally biased region" description="Basic and acidic residues" evidence="6">
    <location>
        <begin position="376"/>
        <end position="390"/>
    </location>
</feature>
<dbReference type="GO" id="GO:0016020">
    <property type="term" value="C:membrane"/>
    <property type="evidence" value="ECO:0007669"/>
    <property type="project" value="UniProtKB-SubCell"/>
</dbReference>
<dbReference type="Proteomes" id="UP000777438">
    <property type="component" value="Unassembled WGS sequence"/>
</dbReference>
<comment type="caution">
    <text evidence="9">The sequence shown here is derived from an EMBL/GenBank/DDBJ whole genome shotgun (WGS) entry which is preliminary data.</text>
</comment>
<feature type="transmembrane region" description="Helical" evidence="7">
    <location>
        <begin position="218"/>
        <end position="236"/>
    </location>
</feature>
<keyword evidence="10" id="KW-1185">Reference proteome</keyword>
<protein>
    <recommendedName>
        <fullName evidence="8">Rhodopsin domain-containing protein</fullName>
    </recommendedName>
</protein>
<gene>
    <name evidence="9" type="ORF">B0T10DRAFT_48065</name>
</gene>
<dbReference type="EMBL" id="JAGPYM010000011">
    <property type="protein sequence ID" value="KAH6889167.1"/>
    <property type="molecule type" value="Genomic_DNA"/>
</dbReference>
<dbReference type="AlphaFoldDB" id="A0A9P8W6B3"/>